<gene>
    <name evidence="1" type="ORF">Tci_480011</name>
</gene>
<reference evidence="1" key="1">
    <citation type="journal article" date="2019" name="Sci. Rep.">
        <title>Draft genome of Tanacetum cinerariifolium, the natural source of mosquito coil.</title>
        <authorList>
            <person name="Yamashiro T."/>
            <person name="Shiraishi A."/>
            <person name="Satake H."/>
            <person name="Nakayama K."/>
        </authorList>
    </citation>
    <scope>NUCLEOTIDE SEQUENCE</scope>
</reference>
<sequence>MIVVDVVFRLLSRSCMYEGSFNKNKSLHVTKLINPLTLHADVAGYTRRNTSETSPLGGLYEWWRYASCY</sequence>
<dbReference type="AlphaFoldDB" id="A0A699I2C9"/>
<organism evidence="1">
    <name type="scientific">Tanacetum cinerariifolium</name>
    <name type="common">Dalmatian daisy</name>
    <name type="synonym">Chrysanthemum cinerariifolium</name>
    <dbReference type="NCBI Taxonomy" id="118510"/>
    <lineage>
        <taxon>Eukaryota</taxon>
        <taxon>Viridiplantae</taxon>
        <taxon>Streptophyta</taxon>
        <taxon>Embryophyta</taxon>
        <taxon>Tracheophyta</taxon>
        <taxon>Spermatophyta</taxon>
        <taxon>Magnoliopsida</taxon>
        <taxon>eudicotyledons</taxon>
        <taxon>Gunneridae</taxon>
        <taxon>Pentapetalae</taxon>
        <taxon>asterids</taxon>
        <taxon>campanulids</taxon>
        <taxon>Asterales</taxon>
        <taxon>Asteraceae</taxon>
        <taxon>Asteroideae</taxon>
        <taxon>Anthemideae</taxon>
        <taxon>Anthemidinae</taxon>
        <taxon>Tanacetum</taxon>
    </lineage>
</organism>
<dbReference type="EMBL" id="BKCJ010238775">
    <property type="protein sequence ID" value="GEZ08038.1"/>
    <property type="molecule type" value="Genomic_DNA"/>
</dbReference>
<name>A0A699I2C9_TANCI</name>
<proteinExistence type="predicted"/>
<accession>A0A699I2C9</accession>
<protein>
    <submittedName>
        <fullName evidence="1">Uncharacterized protein</fullName>
    </submittedName>
</protein>
<evidence type="ECO:0000313" key="1">
    <source>
        <dbReference type="EMBL" id="GEZ08038.1"/>
    </source>
</evidence>
<comment type="caution">
    <text evidence="1">The sequence shown here is derived from an EMBL/GenBank/DDBJ whole genome shotgun (WGS) entry which is preliminary data.</text>
</comment>